<keyword evidence="1" id="KW-1133">Transmembrane helix</keyword>
<dbReference type="OrthoDB" id="28755at2759"/>
<evidence type="ECO:0000256" key="1">
    <source>
        <dbReference type="SAM" id="Phobius"/>
    </source>
</evidence>
<feature type="transmembrane region" description="Helical" evidence="1">
    <location>
        <begin position="211"/>
        <end position="232"/>
    </location>
</feature>
<protein>
    <submittedName>
        <fullName evidence="2">Uncharacterized protein</fullName>
    </submittedName>
</protein>
<feature type="transmembrane region" description="Helical" evidence="1">
    <location>
        <begin position="403"/>
        <end position="424"/>
    </location>
</feature>
<reference evidence="2 3" key="1">
    <citation type="submission" date="2017-12" db="EMBL/GenBank/DDBJ databases">
        <title>Comparative genomics of Botrytis spp.</title>
        <authorList>
            <person name="Valero-Jimenez C.A."/>
            <person name="Tapia P."/>
            <person name="Veloso J."/>
            <person name="Silva-Moreno E."/>
            <person name="Staats M."/>
            <person name="Valdes J.H."/>
            <person name="Van Kan J.A.L."/>
        </authorList>
    </citation>
    <scope>NUCLEOTIDE SEQUENCE [LARGE SCALE GENOMIC DNA]</scope>
    <source>
        <strain evidence="2 3">Bt9001</strain>
    </source>
</reference>
<comment type="caution">
    <text evidence="2">The sequence shown here is derived from an EMBL/GenBank/DDBJ whole genome shotgun (WGS) entry which is preliminary data.</text>
</comment>
<sequence length="745" mass="84469">MEERELDERDGSDDYELMRRDEEEALEKIPIRPENGRWRRKWRIINPWIWIGFSIWSILTTRRLLIADFPICFLVLLQIAAYFALGIFAALTSFVDYFTSVPDLDPSRGPSFLQGLLVLTRYCLTVFISMVALIYNAEAIMRFNNLAVFATLLILTYAFDALLFSLAYDLRLLPRDQGFDRAIVVWALGILCLASMIVYNDYRLDIDAFQLAILSMFLASLARTIAAIGYQVPSPRNPSYGGSLYFMLWGGLPPCLLVTIFAAYRYEDFGEAFSVLRTWEFLTFMKNLTPGALTHILWNTPLRSTLALAIDSKSPYESTEENVPDAIDATVHLSLGLMLISTLKEENTMNGFQIFVFMLIYLISLGPKEISLYIPKFVNFVYIIRRKSGIPARKLYPIWHKPVLLWTTTILFTILSSMGILYWMDIISIRHDQKFWTGPKSPSLDTIYRAATKNRLQIVIAHSAGESIPAIKGIVTGILSSQPAVVAHKPDVLIYTKDPSEGIVKKIRAEVGFGDIYPLPNIGGPSGVFLHHILKNWDNLPTQTLFITTSQHTIDDFDLIGRRLFDYYNPAQLPPAAENSDILTGFLNLGELETCDCYGCYDKSGWNDTFRLIPSMWSASRPAGKDETPYRCQKAILTHGNNFVASAARIRGVGKDIWETLDDALSNPSLSRGWAHDRLKLGPEGRNSKMFGEKDSLEKPHLGYTVERLWGILLGCSNQKIAWRCPNLWKGWRRGGEKEDCACRD</sequence>
<accession>A0A4Z1EY33</accession>
<feature type="transmembrane region" description="Helical" evidence="1">
    <location>
        <begin position="71"/>
        <end position="92"/>
    </location>
</feature>
<feature type="transmembrane region" description="Helical" evidence="1">
    <location>
        <begin position="42"/>
        <end position="59"/>
    </location>
</feature>
<feature type="transmembrane region" description="Helical" evidence="1">
    <location>
        <begin position="112"/>
        <end position="134"/>
    </location>
</feature>
<feature type="transmembrane region" description="Helical" evidence="1">
    <location>
        <begin position="244"/>
        <end position="264"/>
    </location>
</feature>
<dbReference type="Proteomes" id="UP000297777">
    <property type="component" value="Unassembled WGS sequence"/>
</dbReference>
<name>A0A4Z1EY33_9HELO</name>
<keyword evidence="1" id="KW-0812">Transmembrane</keyword>
<evidence type="ECO:0000313" key="3">
    <source>
        <dbReference type="Proteomes" id="UP000297777"/>
    </source>
</evidence>
<proteinExistence type="predicted"/>
<gene>
    <name evidence="2" type="ORF">BTUL_0058g00360</name>
</gene>
<keyword evidence="3" id="KW-1185">Reference proteome</keyword>
<evidence type="ECO:0000313" key="2">
    <source>
        <dbReference type="EMBL" id="TGO14111.1"/>
    </source>
</evidence>
<keyword evidence="1" id="KW-0472">Membrane</keyword>
<feature type="transmembrane region" description="Helical" evidence="1">
    <location>
        <begin position="146"/>
        <end position="167"/>
    </location>
</feature>
<dbReference type="AlphaFoldDB" id="A0A4Z1EY33"/>
<dbReference type="EMBL" id="PQXH01000058">
    <property type="protein sequence ID" value="TGO14111.1"/>
    <property type="molecule type" value="Genomic_DNA"/>
</dbReference>
<dbReference type="PANTHER" id="PTHR37490:SF1">
    <property type="entry name" value="GLYCOSYLTRANSFERASE 2-LIKE DOMAIN-CONTAINING PROTEIN"/>
    <property type="match status" value="1"/>
</dbReference>
<organism evidence="2 3">
    <name type="scientific">Botrytis tulipae</name>
    <dbReference type="NCBI Taxonomy" id="87230"/>
    <lineage>
        <taxon>Eukaryota</taxon>
        <taxon>Fungi</taxon>
        <taxon>Dikarya</taxon>
        <taxon>Ascomycota</taxon>
        <taxon>Pezizomycotina</taxon>
        <taxon>Leotiomycetes</taxon>
        <taxon>Helotiales</taxon>
        <taxon>Sclerotiniaceae</taxon>
        <taxon>Botrytis</taxon>
    </lineage>
</organism>
<feature type="transmembrane region" description="Helical" evidence="1">
    <location>
        <begin position="179"/>
        <end position="199"/>
    </location>
</feature>
<dbReference type="PANTHER" id="PTHR37490">
    <property type="entry name" value="EXPRESSED PROTEIN"/>
    <property type="match status" value="1"/>
</dbReference>